<dbReference type="Pfam" id="PF03828">
    <property type="entry name" value="PAP_assoc"/>
    <property type="match status" value="1"/>
</dbReference>
<reference evidence="5" key="2">
    <citation type="submission" date="2023-06" db="EMBL/GenBank/DDBJ databases">
        <title>Genome assembly of Pristionchus species.</title>
        <authorList>
            <person name="Yoshida K."/>
            <person name="Sommer R.J."/>
        </authorList>
    </citation>
    <scope>NUCLEOTIDE SEQUENCE</scope>
    <source>
        <strain evidence="5 7">RS5460</strain>
    </source>
</reference>
<evidence type="ECO:0000259" key="4">
    <source>
        <dbReference type="Pfam" id="PF03828"/>
    </source>
</evidence>
<keyword evidence="2" id="KW-0479">Metal-binding</keyword>
<dbReference type="PANTHER" id="PTHR12271:SF117">
    <property type="entry name" value="PAP-ASSOCIATED DOMAIN-CONTAINING PROTEIN"/>
    <property type="match status" value="1"/>
</dbReference>
<comment type="caution">
    <text evidence="5">The sequence shown here is derived from an EMBL/GenBank/DDBJ whole genome shotgun (WGS) entry which is preliminary data.</text>
</comment>
<feature type="non-terminal residue" evidence="5">
    <location>
        <position position="127"/>
    </location>
</feature>
<dbReference type="GO" id="GO:1990817">
    <property type="term" value="F:poly(A) RNA polymerase activity"/>
    <property type="evidence" value="ECO:0007669"/>
    <property type="project" value="TreeGrafter"/>
</dbReference>
<reference evidence="7" key="1">
    <citation type="submission" date="2022-10" db="EMBL/GenBank/DDBJ databases">
        <title>Genome assembly of Pristionchus species.</title>
        <authorList>
            <person name="Yoshida K."/>
            <person name="Sommer R.J."/>
        </authorList>
    </citation>
    <scope>NUCLEOTIDE SEQUENCE [LARGE SCALE GENOMIC DNA]</scope>
    <source>
        <strain evidence="6 7">RS5460</strain>
    </source>
</reference>
<evidence type="ECO:0000313" key="6">
    <source>
        <dbReference type="EMBL" id="GMR30188.1"/>
    </source>
</evidence>
<dbReference type="EMBL" id="BTRK01000001">
    <property type="protein sequence ID" value="GMR30187.1"/>
    <property type="molecule type" value="Genomic_DNA"/>
</dbReference>
<dbReference type="EMBL" id="BTRK01000001">
    <property type="protein sequence ID" value="GMR30188.1"/>
    <property type="molecule type" value="Genomic_DNA"/>
</dbReference>
<dbReference type="GO" id="GO:0046872">
    <property type="term" value="F:metal ion binding"/>
    <property type="evidence" value="ECO:0007669"/>
    <property type="project" value="UniProtKB-KW"/>
</dbReference>
<dbReference type="PANTHER" id="PTHR12271">
    <property type="entry name" value="POLY A POLYMERASE CID PAP -RELATED"/>
    <property type="match status" value="1"/>
</dbReference>
<dbReference type="SUPFAM" id="SSF81631">
    <property type="entry name" value="PAP/OAS1 substrate-binding domain"/>
    <property type="match status" value="1"/>
</dbReference>
<name>A0AAN4YWB9_9BILA</name>
<evidence type="ECO:0000313" key="7">
    <source>
        <dbReference type="Proteomes" id="UP001328107"/>
    </source>
</evidence>
<evidence type="ECO:0000256" key="3">
    <source>
        <dbReference type="ARBA" id="ARBA00022842"/>
    </source>
</evidence>
<accession>A0AAN4YWB9</accession>
<gene>
    <name evidence="5" type="ORF">PMAYCL1PPCAC_00382</name>
    <name evidence="6" type="ORF">PMAYCL1PPCAC_00383</name>
</gene>
<evidence type="ECO:0000256" key="2">
    <source>
        <dbReference type="ARBA" id="ARBA00022723"/>
    </source>
</evidence>
<evidence type="ECO:0000256" key="1">
    <source>
        <dbReference type="ARBA" id="ARBA00022679"/>
    </source>
</evidence>
<dbReference type="Proteomes" id="UP001328107">
    <property type="component" value="Unassembled WGS sequence"/>
</dbReference>
<dbReference type="AlphaFoldDB" id="A0AAN4YWB9"/>
<keyword evidence="3" id="KW-0460">Magnesium</keyword>
<feature type="non-terminal residue" evidence="5">
    <location>
        <position position="1"/>
    </location>
</feature>
<evidence type="ECO:0000313" key="5">
    <source>
        <dbReference type="EMBL" id="GMR30187.1"/>
    </source>
</evidence>
<keyword evidence="1" id="KW-0808">Transferase</keyword>
<dbReference type="GO" id="GO:0031123">
    <property type="term" value="P:RNA 3'-end processing"/>
    <property type="evidence" value="ECO:0007669"/>
    <property type="project" value="TreeGrafter"/>
</dbReference>
<organism evidence="5 7">
    <name type="scientific">Pristionchus mayeri</name>
    <dbReference type="NCBI Taxonomy" id="1317129"/>
    <lineage>
        <taxon>Eukaryota</taxon>
        <taxon>Metazoa</taxon>
        <taxon>Ecdysozoa</taxon>
        <taxon>Nematoda</taxon>
        <taxon>Chromadorea</taxon>
        <taxon>Rhabditida</taxon>
        <taxon>Rhabditina</taxon>
        <taxon>Diplogasteromorpha</taxon>
        <taxon>Diplogasteroidea</taxon>
        <taxon>Neodiplogasteridae</taxon>
        <taxon>Pristionchus</taxon>
    </lineage>
</organism>
<dbReference type="InterPro" id="IPR002058">
    <property type="entry name" value="PAP_assoc"/>
</dbReference>
<feature type="domain" description="PAP-associated" evidence="4">
    <location>
        <begin position="92"/>
        <end position="124"/>
    </location>
</feature>
<sequence length="127" mass="14552">SVDFRFPALCLIVKEWASNQMINRPLDGTFNNYSFNLMVLHYLQCGVVPAILPNLQVGQCFRFLSSNNSQYFSTFIRICSDYNSGGILNEQSVGEILIGFFQYFSKFEFEKYAISIKKGSVFPRCVI</sequence>
<protein>
    <recommendedName>
        <fullName evidence="4">PAP-associated domain-containing protein</fullName>
    </recommendedName>
</protein>
<dbReference type="Gene3D" id="1.10.1410.10">
    <property type="match status" value="1"/>
</dbReference>
<proteinExistence type="predicted"/>
<keyword evidence="7" id="KW-1185">Reference proteome</keyword>